<comment type="caution">
    <text evidence="2">The sequence shown here is derived from an EMBL/GenBank/DDBJ whole genome shotgun (WGS) entry which is preliminary data.</text>
</comment>
<organism evidence="2 3">
    <name type="scientific">Toxoplasma gondii p89</name>
    <dbReference type="NCBI Taxonomy" id="943119"/>
    <lineage>
        <taxon>Eukaryota</taxon>
        <taxon>Sar</taxon>
        <taxon>Alveolata</taxon>
        <taxon>Apicomplexa</taxon>
        <taxon>Conoidasida</taxon>
        <taxon>Coccidia</taxon>
        <taxon>Eucoccidiorida</taxon>
        <taxon>Eimeriorina</taxon>
        <taxon>Sarcocystidae</taxon>
        <taxon>Toxoplasma</taxon>
    </lineage>
</organism>
<gene>
    <name evidence="2" type="ORF">TGP89_218215</name>
</gene>
<feature type="compositionally biased region" description="Polar residues" evidence="1">
    <location>
        <begin position="28"/>
        <end position="38"/>
    </location>
</feature>
<feature type="compositionally biased region" description="Low complexity" evidence="1">
    <location>
        <begin position="86"/>
        <end position="107"/>
    </location>
</feature>
<dbReference type="Pfam" id="PF12294">
    <property type="entry name" value="DUF3626"/>
    <property type="match status" value="1"/>
</dbReference>
<proteinExistence type="predicted"/>
<protein>
    <submittedName>
        <fullName evidence="2">Uncharacterized protein</fullName>
    </submittedName>
</protein>
<sequence>MLNEKVRSSGDAENDKCVGAIRKSRISNKCPSADNSVASKGEWTKSHCPSSFTSSVSTTCTSTLSHSESHLSAMRESQTNQRESSRVLSESLSPPSSGPKSTTKRSTCPSSRQVEGLVKNVESLTREDSVRRDEAPDATAGAHLEETPDITAKLSDVCHSSRKSGSRSTEVQTPHDCETTGKSRGRKQTGSHSQETASLCDAKEGDKPRSLKARDGKKQSGSSGVGASLPLPQKRPTLKGSTVSTAEKTAMGKHLNSNAGLLFVPQIPPLPKALQHISLICTGDRENAELRALTQIQQSVMEHVTSQAMTQSAVVRLRIQRQLRTAGVSAADLENVEEYLVHKMPLTIAVDLLNVVPHLLEDNSYRNRFELKSQAQLAEVSERRSWEGQLFNGIYDHSSVRPEHRPKRGLLNLYLYPYADSRFHPSGQAFLLLEEHVRVRVTVAASQDIRGNRRHRVGTLPDMWHVLELLGKEQLQTVLDLANGRRKRPVFFDENKRPEFHVHGALDLTKDVAAIAVRKSEYEAKGRTRDYLDQISQKYLFPIITCEELDELLEQGRGWYTAVRERGHVVIQRSAAMQNTSGFI</sequence>
<feature type="compositionally biased region" description="Basic and acidic residues" evidence="1">
    <location>
        <begin position="201"/>
        <end position="218"/>
    </location>
</feature>
<dbReference type="Proteomes" id="UP000028828">
    <property type="component" value="Unassembled WGS sequence"/>
</dbReference>
<reference evidence="2 3" key="1">
    <citation type="submission" date="2014-03" db="EMBL/GenBank/DDBJ databases">
        <authorList>
            <person name="Sibley D."/>
            <person name="Venepally P."/>
            <person name="Karamycheva S."/>
            <person name="Hadjithomas M."/>
            <person name="Khan A."/>
            <person name="Brunk B."/>
            <person name="Roos D."/>
            <person name="Caler E."/>
            <person name="Lorenzi H."/>
        </authorList>
    </citation>
    <scope>NUCLEOTIDE SEQUENCE [LARGE SCALE GENOMIC DNA]</scope>
    <source>
        <strain evidence="3">p89</strain>
    </source>
</reference>
<feature type="compositionally biased region" description="Basic and acidic residues" evidence="1">
    <location>
        <begin position="124"/>
        <end position="135"/>
    </location>
</feature>
<dbReference type="OrthoDB" id="333648at2759"/>
<evidence type="ECO:0000256" key="1">
    <source>
        <dbReference type="SAM" id="MobiDB-lite"/>
    </source>
</evidence>
<dbReference type="AlphaFoldDB" id="A0A086K0I0"/>
<evidence type="ECO:0000313" key="3">
    <source>
        <dbReference type="Proteomes" id="UP000028828"/>
    </source>
</evidence>
<accession>A0A086K0I0</accession>
<name>A0A086K0I0_TOXGO</name>
<dbReference type="EMBL" id="AEYI02001398">
    <property type="protein sequence ID" value="KFG37898.1"/>
    <property type="molecule type" value="Genomic_DNA"/>
</dbReference>
<dbReference type="VEuPathDB" id="ToxoDB:TGP89_218215"/>
<evidence type="ECO:0000313" key="2">
    <source>
        <dbReference type="EMBL" id="KFG37898.1"/>
    </source>
</evidence>
<feature type="region of interest" description="Disordered" evidence="1">
    <location>
        <begin position="28"/>
        <end position="244"/>
    </location>
</feature>
<feature type="compositionally biased region" description="Low complexity" evidence="1">
    <location>
        <begin position="46"/>
        <end position="72"/>
    </location>
</feature>
<dbReference type="InterPro" id="IPR022074">
    <property type="entry name" value="DUF3626"/>
</dbReference>